<dbReference type="InterPro" id="IPR012337">
    <property type="entry name" value="RNaseH-like_sf"/>
</dbReference>
<dbReference type="GO" id="GO:0003676">
    <property type="term" value="F:nucleic acid binding"/>
    <property type="evidence" value="ECO:0007669"/>
    <property type="project" value="InterPro"/>
</dbReference>
<evidence type="ECO:0000313" key="3">
    <source>
        <dbReference type="Proteomes" id="UP000235145"/>
    </source>
</evidence>
<dbReference type="PANTHER" id="PTHR42648">
    <property type="entry name" value="TRANSPOSASE, PUTATIVE-RELATED"/>
    <property type="match status" value="1"/>
</dbReference>
<dbReference type="EMBL" id="NBSK02000008">
    <property type="protein sequence ID" value="KAJ0194068.1"/>
    <property type="molecule type" value="Genomic_DNA"/>
</dbReference>
<dbReference type="InterPro" id="IPR001584">
    <property type="entry name" value="Integrase_cat-core"/>
</dbReference>
<protein>
    <recommendedName>
        <fullName evidence="1">Integrase catalytic domain-containing protein</fullName>
    </recommendedName>
</protein>
<gene>
    <name evidence="2" type="ORF">LSAT_V11C800446380</name>
</gene>
<name>A0A9R1UUZ5_LACSA</name>
<dbReference type="Proteomes" id="UP000235145">
    <property type="component" value="Unassembled WGS sequence"/>
</dbReference>
<dbReference type="PROSITE" id="PS50994">
    <property type="entry name" value="INTEGRASE"/>
    <property type="match status" value="1"/>
</dbReference>
<proteinExistence type="predicted"/>
<dbReference type="InterPro" id="IPR039537">
    <property type="entry name" value="Retrotran_Ty1/copia-like"/>
</dbReference>
<accession>A0A9R1UUZ5</accession>
<organism evidence="2 3">
    <name type="scientific">Lactuca sativa</name>
    <name type="common">Garden lettuce</name>
    <dbReference type="NCBI Taxonomy" id="4236"/>
    <lineage>
        <taxon>Eukaryota</taxon>
        <taxon>Viridiplantae</taxon>
        <taxon>Streptophyta</taxon>
        <taxon>Embryophyta</taxon>
        <taxon>Tracheophyta</taxon>
        <taxon>Spermatophyta</taxon>
        <taxon>Magnoliopsida</taxon>
        <taxon>eudicotyledons</taxon>
        <taxon>Gunneridae</taxon>
        <taxon>Pentapetalae</taxon>
        <taxon>asterids</taxon>
        <taxon>campanulids</taxon>
        <taxon>Asterales</taxon>
        <taxon>Asteraceae</taxon>
        <taxon>Cichorioideae</taxon>
        <taxon>Cichorieae</taxon>
        <taxon>Lactucinae</taxon>
        <taxon>Lactuca</taxon>
    </lineage>
</organism>
<feature type="domain" description="Integrase catalytic" evidence="1">
    <location>
        <begin position="1"/>
        <end position="101"/>
    </location>
</feature>
<evidence type="ECO:0000313" key="2">
    <source>
        <dbReference type="EMBL" id="KAJ0194068.1"/>
    </source>
</evidence>
<sequence length="132" mass="15172">MNFQDIPNDNETEFRNSSLEDICSTSGISQKFPTVRTPQQNGIDERRKITLTEPRRTIIIEAGFPLTFWAEVVSTMCYIQYRPIIVKHLGKTSDEILKGTKLDISYFHVIGCVCCILNQRDHCSKFEVKANK</sequence>
<dbReference type="InterPro" id="IPR036397">
    <property type="entry name" value="RNaseH_sf"/>
</dbReference>
<dbReference type="PANTHER" id="PTHR42648:SF31">
    <property type="entry name" value="RNA-DIRECTED DNA POLYMERASE"/>
    <property type="match status" value="1"/>
</dbReference>
<evidence type="ECO:0000259" key="1">
    <source>
        <dbReference type="PROSITE" id="PS50994"/>
    </source>
</evidence>
<keyword evidence="3" id="KW-1185">Reference proteome</keyword>
<dbReference type="AlphaFoldDB" id="A0A9R1UUZ5"/>
<dbReference type="GO" id="GO:0015074">
    <property type="term" value="P:DNA integration"/>
    <property type="evidence" value="ECO:0007669"/>
    <property type="project" value="InterPro"/>
</dbReference>
<reference evidence="2 3" key="1">
    <citation type="journal article" date="2017" name="Nat. Commun.">
        <title>Genome assembly with in vitro proximity ligation data and whole-genome triplication in lettuce.</title>
        <authorList>
            <person name="Reyes-Chin-Wo S."/>
            <person name="Wang Z."/>
            <person name="Yang X."/>
            <person name="Kozik A."/>
            <person name="Arikit S."/>
            <person name="Song C."/>
            <person name="Xia L."/>
            <person name="Froenicke L."/>
            <person name="Lavelle D.O."/>
            <person name="Truco M.J."/>
            <person name="Xia R."/>
            <person name="Zhu S."/>
            <person name="Xu C."/>
            <person name="Xu H."/>
            <person name="Xu X."/>
            <person name="Cox K."/>
            <person name="Korf I."/>
            <person name="Meyers B.C."/>
            <person name="Michelmore R.W."/>
        </authorList>
    </citation>
    <scope>NUCLEOTIDE SEQUENCE [LARGE SCALE GENOMIC DNA]</scope>
    <source>
        <strain evidence="3">cv. Salinas</strain>
        <tissue evidence="2">Seedlings</tissue>
    </source>
</reference>
<comment type="caution">
    <text evidence="2">The sequence shown here is derived from an EMBL/GenBank/DDBJ whole genome shotgun (WGS) entry which is preliminary data.</text>
</comment>
<dbReference type="SUPFAM" id="SSF53098">
    <property type="entry name" value="Ribonuclease H-like"/>
    <property type="match status" value="1"/>
</dbReference>
<dbReference type="Gene3D" id="3.30.420.10">
    <property type="entry name" value="Ribonuclease H-like superfamily/Ribonuclease H"/>
    <property type="match status" value="1"/>
</dbReference>